<gene>
    <name evidence="13" type="ORF">DYB36_000052</name>
</gene>
<dbReference type="InterPro" id="IPR016024">
    <property type="entry name" value="ARM-type_fold"/>
</dbReference>
<comment type="function">
    <text evidence="10">tRNA nucleus export receptor which facilitates tRNA translocation across the nuclear pore complex.</text>
</comment>
<keyword evidence="4 10" id="KW-0963">Cytoplasm</keyword>
<keyword evidence="3 10" id="KW-0813">Transport</keyword>
<dbReference type="AlphaFoldDB" id="A0A397AQJ8"/>
<protein>
    <recommendedName>
        <fullName evidence="2 10">Exportin-T</fullName>
    </recommendedName>
    <alternativeName>
        <fullName evidence="8 10">Exportin(tRNA)</fullName>
    </alternativeName>
    <alternativeName>
        <fullName evidence="9 10">tRNA exportin</fullName>
    </alternativeName>
</protein>
<dbReference type="EMBL" id="QUSZ01005366">
    <property type="protein sequence ID" value="RHY10012.1"/>
    <property type="molecule type" value="Genomic_DNA"/>
</dbReference>
<evidence type="ECO:0000256" key="10">
    <source>
        <dbReference type="RuleBase" id="RU366037"/>
    </source>
</evidence>
<evidence type="ECO:0000256" key="1">
    <source>
        <dbReference type="ARBA" id="ARBA00004496"/>
    </source>
</evidence>
<dbReference type="GO" id="GO:0031267">
    <property type="term" value="F:small GTPase binding"/>
    <property type="evidence" value="ECO:0007669"/>
    <property type="project" value="InterPro"/>
</dbReference>
<dbReference type="GO" id="GO:0005737">
    <property type="term" value="C:cytoplasm"/>
    <property type="evidence" value="ECO:0007669"/>
    <property type="project" value="UniProtKB-SubCell"/>
</dbReference>
<comment type="subcellular location">
    <subcellularLocation>
        <location evidence="1 10">Cytoplasm</location>
    </subcellularLocation>
    <subcellularLocation>
        <location evidence="10">Nucleus</location>
    </subcellularLocation>
    <text evidence="10">Shuttles between the nucleus and the cytoplasm.</text>
</comment>
<feature type="domain" description="Exportin-1/Importin-beta-like" evidence="11">
    <location>
        <begin position="111"/>
        <end position="266"/>
    </location>
</feature>
<evidence type="ECO:0000256" key="2">
    <source>
        <dbReference type="ARBA" id="ARBA00018928"/>
    </source>
</evidence>
<keyword evidence="6 10" id="KW-0694">RNA-binding</keyword>
<name>A0A397AQJ8_APHAT</name>
<dbReference type="SUPFAM" id="SSF48371">
    <property type="entry name" value="ARM repeat"/>
    <property type="match status" value="1"/>
</dbReference>
<sequence length="972" mass="109892">MAAQQQVNVTDLERAVLYAFQYAGASLNDAESQKIKEEAELYCLVAKQTSYQLFLQLFEVSSHDEVKFYSLQALQEYLTEGSALHAQLTYNMSLHIRTKLLAWLQVQDSLPSFVKTKLAVVIALLIRRDYPDAWGSAFHDLLALLPRGPFMVEMYFCILNATYEEIVEFDSTRYGAEYPSHNMKIKDAMRDGPTSCIAQSFDVIYNVLTAYDQSDGHLLALSLAGLETLQKYIQWVDIALVMRFVPLLYHTLSHFDALRCRAANCLNQVVAKGMQPDKKLALYTSLDLVPVLTALRQSVLHDDDDVCEEIGEVVNTVGLELIMCIDSFRQTNDQDRYQAASAMLASLMPITWFLFAHDSTDVSQEVLEVVNALTGLLRSERPQDVFQPSQYLSPWLHGIYRQMRYPDEADQVDDAEFEDYRRQLRSIYVNLTRMRPDVILQYIATLLQDALQNLRTMDHRDLEACLALVYHFKEGLTGVEFPQQYDDPQGPFMQLVVAIHTAFLAPHLNLPAFHYRTLCMYYEITTRYSTLLRIDSNLLLLLLQRIFGSAGVGHLHPTVRSRSCYLVLRLLKSLGSAVHPHMSQLLQAIEPHLVVPGTDASAAAAKADGLTLEDQLYLFELTGFLIGSMPAADNQLKWQYVEIVLTPQLAQLDRCLRQPPSAEISVHLASVLNAMTHILKGFKSRQTQAIFSTTLSAAASVLLAYRTSDIVRSKVIITLHRLVILLDPAVFLSRADVLAVLMQCCEANDVVEVVQLMNQLIIQYKTVPDFYNVLDRNALPFLQRMVQLILSDQTNATEKATAQKYLYSFLMNVVQHRLTGVLGSPANAASLPQVFQLILDGFSMELHIIRAVSTFCQNLVEHVFKENAHLLADHRDHVRLFLLQDVLPLLFQVVHTKEFNARDAQSLIVLRDVAKLQVAIYGSALREDLMHALRAYFATISMPVQLVDEYCDAVRSENVSNVVSKYAAFVQS</sequence>
<dbReference type="InterPro" id="IPR045546">
    <property type="entry name" value="Exportin-T_C"/>
</dbReference>
<accession>A0A397AQJ8</accession>
<reference evidence="13 14" key="1">
    <citation type="submission" date="2018-08" db="EMBL/GenBank/DDBJ databases">
        <title>Aphanomyces genome sequencing and annotation.</title>
        <authorList>
            <person name="Minardi D."/>
            <person name="Oidtmann B."/>
            <person name="Van Der Giezen M."/>
            <person name="Studholme D.J."/>
        </authorList>
    </citation>
    <scope>NUCLEOTIDE SEQUENCE [LARGE SCALE GENOMIC DNA]</scope>
    <source>
        <strain evidence="13 14">Kv</strain>
    </source>
</reference>
<dbReference type="Proteomes" id="UP000265427">
    <property type="component" value="Unassembled WGS sequence"/>
</dbReference>
<dbReference type="GO" id="GO:0005643">
    <property type="term" value="C:nuclear pore"/>
    <property type="evidence" value="ECO:0007669"/>
    <property type="project" value="TreeGrafter"/>
</dbReference>
<dbReference type="PANTHER" id="PTHR15952">
    <property type="entry name" value="EXPORTIN-T/LOS1"/>
    <property type="match status" value="1"/>
</dbReference>
<evidence type="ECO:0000256" key="3">
    <source>
        <dbReference type="ARBA" id="ARBA00022448"/>
    </source>
</evidence>
<evidence type="ECO:0000256" key="7">
    <source>
        <dbReference type="ARBA" id="ARBA00023242"/>
    </source>
</evidence>
<evidence type="ECO:0000256" key="6">
    <source>
        <dbReference type="ARBA" id="ARBA00022884"/>
    </source>
</evidence>
<keyword evidence="7 10" id="KW-0539">Nucleus</keyword>
<evidence type="ECO:0000256" key="5">
    <source>
        <dbReference type="ARBA" id="ARBA00022555"/>
    </source>
</evidence>
<comment type="caution">
    <text evidence="13">The sequence shown here is derived from an EMBL/GenBank/DDBJ whole genome shotgun (WGS) entry which is preliminary data.</text>
</comment>
<comment type="similarity">
    <text evidence="10">Belongs to the exportin family.</text>
</comment>
<feature type="domain" description="Exportin-T C-terminal" evidence="12">
    <location>
        <begin position="337"/>
        <end position="971"/>
    </location>
</feature>
<dbReference type="GO" id="GO:0016363">
    <property type="term" value="C:nuclear matrix"/>
    <property type="evidence" value="ECO:0007669"/>
    <property type="project" value="TreeGrafter"/>
</dbReference>
<evidence type="ECO:0000313" key="13">
    <source>
        <dbReference type="EMBL" id="RHY10012.1"/>
    </source>
</evidence>
<evidence type="ECO:0000256" key="8">
    <source>
        <dbReference type="ARBA" id="ARBA00029784"/>
    </source>
</evidence>
<dbReference type="GO" id="GO:0071528">
    <property type="term" value="P:tRNA re-export from nucleus"/>
    <property type="evidence" value="ECO:0007669"/>
    <property type="project" value="UniProtKB-UniRule"/>
</dbReference>
<keyword evidence="5 10" id="KW-0820">tRNA-binding</keyword>
<dbReference type="Pfam" id="PF08389">
    <property type="entry name" value="Xpo1"/>
    <property type="match status" value="1"/>
</dbReference>
<evidence type="ECO:0000259" key="12">
    <source>
        <dbReference type="Pfam" id="PF19282"/>
    </source>
</evidence>
<dbReference type="PANTHER" id="PTHR15952:SF11">
    <property type="entry name" value="EXPORTIN-T"/>
    <property type="match status" value="1"/>
</dbReference>
<organism evidence="13 14">
    <name type="scientific">Aphanomyces astaci</name>
    <name type="common">Crayfish plague agent</name>
    <dbReference type="NCBI Taxonomy" id="112090"/>
    <lineage>
        <taxon>Eukaryota</taxon>
        <taxon>Sar</taxon>
        <taxon>Stramenopiles</taxon>
        <taxon>Oomycota</taxon>
        <taxon>Saprolegniomycetes</taxon>
        <taxon>Saprolegniales</taxon>
        <taxon>Verrucalvaceae</taxon>
        <taxon>Aphanomyces</taxon>
    </lineage>
</organism>
<dbReference type="Gene3D" id="1.25.10.10">
    <property type="entry name" value="Leucine-rich Repeat Variant"/>
    <property type="match status" value="1"/>
</dbReference>
<dbReference type="GO" id="GO:0000049">
    <property type="term" value="F:tRNA binding"/>
    <property type="evidence" value="ECO:0007669"/>
    <property type="project" value="UniProtKB-UniRule"/>
</dbReference>
<evidence type="ECO:0000313" key="14">
    <source>
        <dbReference type="Proteomes" id="UP000265427"/>
    </source>
</evidence>
<dbReference type="VEuPathDB" id="FungiDB:H257_02602"/>
<evidence type="ECO:0000256" key="4">
    <source>
        <dbReference type="ARBA" id="ARBA00022490"/>
    </source>
</evidence>
<dbReference type="InterPro" id="IPR011989">
    <property type="entry name" value="ARM-like"/>
</dbReference>
<dbReference type="InterPro" id="IPR040017">
    <property type="entry name" value="XPOT"/>
</dbReference>
<dbReference type="InterPro" id="IPR013598">
    <property type="entry name" value="Exportin-1/Importin-b-like"/>
</dbReference>
<evidence type="ECO:0000259" key="11">
    <source>
        <dbReference type="Pfam" id="PF08389"/>
    </source>
</evidence>
<evidence type="ECO:0000256" key="9">
    <source>
        <dbReference type="ARBA" id="ARBA00032199"/>
    </source>
</evidence>
<proteinExistence type="inferred from homology"/>
<dbReference type="Pfam" id="PF19282">
    <property type="entry name" value="Exportin-T"/>
    <property type="match status" value="1"/>
</dbReference>